<dbReference type="CDD" id="cd01949">
    <property type="entry name" value="GGDEF"/>
    <property type="match status" value="1"/>
</dbReference>
<dbReference type="SMART" id="SM00267">
    <property type="entry name" value="GGDEF"/>
    <property type="match status" value="1"/>
</dbReference>
<proteinExistence type="predicted"/>
<feature type="transmembrane region" description="Helical" evidence="5">
    <location>
        <begin position="153"/>
        <end position="171"/>
    </location>
</feature>
<dbReference type="NCBIfam" id="TIGR00254">
    <property type="entry name" value="GGDEF"/>
    <property type="match status" value="1"/>
</dbReference>
<dbReference type="PROSITE" id="PS50887">
    <property type="entry name" value="GGDEF"/>
    <property type="match status" value="1"/>
</dbReference>
<dbReference type="Pfam" id="PF00990">
    <property type="entry name" value="GGDEF"/>
    <property type="match status" value="1"/>
</dbReference>
<dbReference type="Gene3D" id="3.30.70.270">
    <property type="match status" value="1"/>
</dbReference>
<name>A0ABT0YQF5_9BURK</name>
<protein>
    <recommendedName>
        <fullName evidence="1">diguanylate cyclase</fullName>
        <ecNumber evidence="1">2.7.7.65</ecNumber>
    </recommendedName>
</protein>
<feature type="transmembrane region" description="Helical" evidence="5">
    <location>
        <begin position="186"/>
        <end position="206"/>
    </location>
</feature>
<dbReference type="PANTHER" id="PTHR45138">
    <property type="entry name" value="REGULATORY COMPONENTS OF SENSORY TRANSDUCTION SYSTEM"/>
    <property type="match status" value="1"/>
</dbReference>
<keyword evidence="5" id="KW-1133">Transmembrane helix</keyword>
<sequence>MSVLRPPSDALAPHAGPAPQAGAAGDTPEASSRRKRGAQDQRNRLKMIGVSTVNYFAGSFGLALYAWAGSVGWHIPAWFFAVNTLGGLVFALLVVSGLNLRLRDPNMFMWQMLFAGVVLFGFLTAAPQLGFAFLSAMLVTGLFGLVQFTVVQFRVALAVAAAGAAIVFYWVGDQLRLPASNPTEVAVLWVYFVLVLARFTVLASHLNTLRRKLREKNELLQQSLQRIQELADRDELTGALSRRRLMQLIEAEISRSDRSGEPFCVVLLDLDHFKQINDTHGHLTGDEVLRRFCAAVKGTLRLTDQLGRYGGEEFVVLLPALPAAHAPGLMARLMQGIAERGWNDLAPGLDVTASGGIAAYRRGESVQSLLNRADEALYRAKRLGRNRVEYTFDAGADTAAHAPLAPLSAAG</sequence>
<keyword evidence="5" id="KW-0472">Membrane</keyword>
<reference evidence="7" key="1">
    <citation type="submission" date="2022-05" db="EMBL/GenBank/DDBJ databases">
        <title>Schlegelella sp. nov., isolated from mangrove soil.</title>
        <authorList>
            <person name="Liu Y."/>
            <person name="Ge X."/>
            <person name="Liu W."/>
        </authorList>
    </citation>
    <scope>NUCLEOTIDE SEQUENCE</scope>
    <source>
        <strain evidence="7">S2-27</strain>
    </source>
</reference>
<gene>
    <name evidence="7" type="ORF">M8A51_13560</name>
</gene>
<evidence type="ECO:0000256" key="4">
    <source>
        <dbReference type="SAM" id="MobiDB-lite"/>
    </source>
</evidence>
<evidence type="ECO:0000256" key="5">
    <source>
        <dbReference type="SAM" id="Phobius"/>
    </source>
</evidence>
<dbReference type="InterPro" id="IPR050469">
    <property type="entry name" value="Diguanylate_Cyclase"/>
</dbReference>
<dbReference type="InterPro" id="IPR029787">
    <property type="entry name" value="Nucleotide_cyclase"/>
</dbReference>
<keyword evidence="8" id="KW-1185">Reference proteome</keyword>
<feature type="coiled-coil region" evidence="3">
    <location>
        <begin position="202"/>
        <end position="233"/>
    </location>
</feature>
<feature type="domain" description="GGDEF" evidence="6">
    <location>
        <begin position="261"/>
        <end position="393"/>
    </location>
</feature>
<dbReference type="EC" id="2.7.7.65" evidence="1"/>
<evidence type="ECO:0000313" key="8">
    <source>
        <dbReference type="Proteomes" id="UP001165541"/>
    </source>
</evidence>
<dbReference type="PANTHER" id="PTHR45138:SF9">
    <property type="entry name" value="DIGUANYLATE CYCLASE DGCM-RELATED"/>
    <property type="match status" value="1"/>
</dbReference>
<dbReference type="SUPFAM" id="SSF55073">
    <property type="entry name" value="Nucleotide cyclase"/>
    <property type="match status" value="1"/>
</dbReference>
<evidence type="ECO:0000256" key="1">
    <source>
        <dbReference type="ARBA" id="ARBA00012528"/>
    </source>
</evidence>
<feature type="transmembrane region" description="Helical" evidence="5">
    <location>
        <begin position="45"/>
        <end position="67"/>
    </location>
</feature>
<comment type="catalytic activity">
    <reaction evidence="2">
        <text>2 GTP = 3',3'-c-di-GMP + 2 diphosphate</text>
        <dbReference type="Rhea" id="RHEA:24898"/>
        <dbReference type="ChEBI" id="CHEBI:33019"/>
        <dbReference type="ChEBI" id="CHEBI:37565"/>
        <dbReference type="ChEBI" id="CHEBI:58805"/>
        <dbReference type="EC" id="2.7.7.65"/>
    </reaction>
</comment>
<evidence type="ECO:0000313" key="7">
    <source>
        <dbReference type="EMBL" id="MCM5680554.1"/>
    </source>
</evidence>
<dbReference type="RefSeq" id="WP_251779006.1">
    <property type="nucleotide sequence ID" value="NZ_JAMKFE010000007.1"/>
</dbReference>
<dbReference type="InterPro" id="IPR000160">
    <property type="entry name" value="GGDEF_dom"/>
</dbReference>
<accession>A0ABT0YQF5</accession>
<comment type="caution">
    <text evidence="7">The sequence shown here is derived from an EMBL/GenBank/DDBJ whole genome shotgun (WGS) entry which is preliminary data.</text>
</comment>
<evidence type="ECO:0000256" key="3">
    <source>
        <dbReference type="SAM" id="Coils"/>
    </source>
</evidence>
<evidence type="ECO:0000256" key="2">
    <source>
        <dbReference type="ARBA" id="ARBA00034247"/>
    </source>
</evidence>
<feature type="region of interest" description="Disordered" evidence="4">
    <location>
        <begin position="1"/>
        <end position="40"/>
    </location>
</feature>
<keyword evidence="3" id="KW-0175">Coiled coil</keyword>
<dbReference type="InterPro" id="IPR043128">
    <property type="entry name" value="Rev_trsase/Diguanyl_cyclase"/>
</dbReference>
<evidence type="ECO:0000259" key="6">
    <source>
        <dbReference type="PROSITE" id="PS50887"/>
    </source>
</evidence>
<feature type="transmembrane region" description="Helical" evidence="5">
    <location>
        <begin position="73"/>
        <end position="95"/>
    </location>
</feature>
<organism evidence="7 8">
    <name type="scientific">Caldimonas mangrovi</name>
    <dbReference type="NCBI Taxonomy" id="2944811"/>
    <lineage>
        <taxon>Bacteria</taxon>
        <taxon>Pseudomonadati</taxon>
        <taxon>Pseudomonadota</taxon>
        <taxon>Betaproteobacteria</taxon>
        <taxon>Burkholderiales</taxon>
        <taxon>Sphaerotilaceae</taxon>
        <taxon>Caldimonas</taxon>
    </lineage>
</organism>
<dbReference type="EMBL" id="JAMKFE010000007">
    <property type="protein sequence ID" value="MCM5680554.1"/>
    <property type="molecule type" value="Genomic_DNA"/>
</dbReference>
<feature type="compositionally biased region" description="Low complexity" evidence="4">
    <location>
        <begin position="10"/>
        <end position="25"/>
    </location>
</feature>
<keyword evidence="5" id="KW-0812">Transmembrane</keyword>
<dbReference type="Proteomes" id="UP001165541">
    <property type="component" value="Unassembled WGS sequence"/>
</dbReference>